<dbReference type="Gene3D" id="3.40.50.410">
    <property type="entry name" value="von Willebrand factor, type A domain"/>
    <property type="match status" value="2"/>
</dbReference>
<feature type="compositionally biased region" description="Low complexity" evidence="4">
    <location>
        <begin position="681"/>
        <end position="697"/>
    </location>
</feature>
<gene>
    <name evidence="7" type="primary">TFB4</name>
    <name evidence="7" type="ORF">EDC05_001969</name>
</gene>
<keyword evidence="3" id="KW-0862">Zinc</keyword>
<keyword evidence="3" id="KW-0805">Transcription regulation</keyword>
<dbReference type="InterPro" id="IPR051113">
    <property type="entry name" value="Integrator_subunit6"/>
</dbReference>
<proteinExistence type="inferred from homology"/>
<evidence type="ECO:0000256" key="1">
    <source>
        <dbReference type="ARBA" id="ARBA00021280"/>
    </source>
</evidence>
<dbReference type="EMBL" id="JANBQD010000016">
    <property type="protein sequence ID" value="KAJ1993809.1"/>
    <property type="molecule type" value="Genomic_DNA"/>
</dbReference>
<feature type="region of interest" description="Disordered" evidence="4">
    <location>
        <begin position="1135"/>
        <end position="1198"/>
    </location>
</feature>
<feature type="compositionally biased region" description="Low complexity" evidence="4">
    <location>
        <begin position="1169"/>
        <end position="1198"/>
    </location>
</feature>
<keyword evidence="8" id="KW-1185">Reference proteome</keyword>
<dbReference type="PANTHER" id="PTHR12957:SF2">
    <property type="entry name" value="INTEGRATOR COMPLEX SUBUNIT 6"/>
    <property type="match status" value="1"/>
</dbReference>
<feature type="region of interest" description="Disordered" evidence="4">
    <location>
        <begin position="1433"/>
        <end position="1468"/>
    </location>
</feature>
<evidence type="ECO:0000259" key="5">
    <source>
        <dbReference type="Pfam" id="PF13519"/>
    </source>
</evidence>
<dbReference type="Proteomes" id="UP001151295">
    <property type="component" value="Unassembled WGS sequence"/>
</dbReference>
<evidence type="ECO:0000259" key="6">
    <source>
        <dbReference type="Pfam" id="PF25462"/>
    </source>
</evidence>
<keyword evidence="3" id="KW-0479">Metal-binding</keyword>
<accession>A0ABQ8PQA6</accession>
<keyword evidence="3" id="KW-0234">DNA repair</keyword>
<organism evidence="7 8">
    <name type="scientific">Coemansia umbellata</name>
    <dbReference type="NCBI Taxonomy" id="1424467"/>
    <lineage>
        <taxon>Eukaryota</taxon>
        <taxon>Fungi</taxon>
        <taxon>Fungi incertae sedis</taxon>
        <taxon>Zoopagomycota</taxon>
        <taxon>Kickxellomycotina</taxon>
        <taxon>Kickxellomycetes</taxon>
        <taxon>Kickxellales</taxon>
        <taxon>Kickxellaceae</taxon>
        <taxon>Coemansia</taxon>
    </lineage>
</organism>
<dbReference type="PANTHER" id="PTHR12957">
    <property type="entry name" value="DEAD/H BOX POLYPEPTIDE 26/DICE1-RELATED"/>
    <property type="match status" value="1"/>
</dbReference>
<feature type="region of interest" description="Disordered" evidence="4">
    <location>
        <begin position="319"/>
        <end position="345"/>
    </location>
</feature>
<feature type="region of interest" description="Disordered" evidence="4">
    <location>
        <begin position="669"/>
        <end position="698"/>
    </location>
</feature>
<evidence type="ECO:0000313" key="7">
    <source>
        <dbReference type="EMBL" id="KAJ1993809.1"/>
    </source>
</evidence>
<dbReference type="InterPro" id="IPR002035">
    <property type="entry name" value="VWF_A"/>
</dbReference>
<name>A0ABQ8PQA6_9FUNG</name>
<feature type="region of interest" description="Disordered" evidence="4">
    <location>
        <begin position="1348"/>
        <end position="1393"/>
    </location>
</feature>
<feature type="region of interest" description="Disordered" evidence="4">
    <location>
        <begin position="1043"/>
        <end position="1083"/>
    </location>
</feature>
<evidence type="ECO:0000256" key="3">
    <source>
        <dbReference type="RuleBase" id="RU368090"/>
    </source>
</evidence>
<reference evidence="7" key="1">
    <citation type="submission" date="2022-07" db="EMBL/GenBank/DDBJ databases">
        <title>Phylogenomic reconstructions and comparative analyses of Kickxellomycotina fungi.</title>
        <authorList>
            <person name="Reynolds N.K."/>
            <person name="Stajich J.E."/>
            <person name="Barry K."/>
            <person name="Grigoriev I.V."/>
            <person name="Crous P."/>
            <person name="Smith M.E."/>
        </authorList>
    </citation>
    <scope>NUCLEOTIDE SEQUENCE</scope>
    <source>
        <strain evidence="7">BCRC 34882</strain>
    </source>
</reference>
<feature type="domain" description="VWFA" evidence="5">
    <location>
        <begin position="358"/>
        <end position="475"/>
    </location>
</feature>
<comment type="function">
    <text evidence="3">Component of the general transcription and DNA repair factor IIH (TFIIH) core complex, which is involved in general and transcription-coupled nucleotide excision repair (NER) of damaged DNA and, when complexed to TFIIK, in RNA transcription by RNA polymerase II. In NER, TFIIH acts by opening DNA around the lesion to allow the excision of the damaged oligonucleotide and its replacement by a new DNA fragment. In transcription, TFIIH has an essential role in transcription initiation. When the pre-initiation complex (PIC) has been established, TFIIH is required for promoter opening and promoter escape. Phosphorylation of the C-terminal tail (CTD) of the largest subunit of RNA polymerase II by the kinase module TFIIK controls the initiation of transcription.</text>
</comment>
<feature type="domain" description="Integrator complex subunit 6-like beta-barrel" evidence="6">
    <location>
        <begin position="653"/>
        <end position="814"/>
    </location>
</feature>
<dbReference type="Pfam" id="PF25462">
    <property type="entry name" value="Beta-barrel_INTS6"/>
    <property type="match status" value="1"/>
</dbReference>
<keyword evidence="3" id="KW-0227">DNA damage</keyword>
<dbReference type="InterPro" id="IPR036465">
    <property type="entry name" value="vWFA_dom_sf"/>
</dbReference>
<comment type="similarity">
    <text evidence="3">Belongs to the TFB4 family.</text>
</comment>
<dbReference type="Pfam" id="PF13519">
    <property type="entry name" value="VWA_2"/>
    <property type="match status" value="1"/>
</dbReference>
<evidence type="ECO:0000256" key="4">
    <source>
        <dbReference type="SAM" id="MobiDB-lite"/>
    </source>
</evidence>
<dbReference type="InterPro" id="IPR004600">
    <property type="entry name" value="TFIIH_Tfb4/GTF2H3"/>
</dbReference>
<comment type="caution">
    <text evidence="7">The sequence shown here is derived from an EMBL/GenBank/DDBJ whole genome shotgun (WGS) entry which is preliminary data.</text>
</comment>
<dbReference type="Pfam" id="PF03850">
    <property type="entry name" value="Tfb4"/>
    <property type="match status" value="1"/>
</dbReference>
<comment type="subcellular location">
    <subcellularLocation>
        <location evidence="3">Nucleus</location>
    </subcellularLocation>
</comment>
<keyword evidence="3" id="KW-0863">Zinc-finger</keyword>
<protein>
    <recommendedName>
        <fullName evidence="1 3">General transcription and DNA repair factor IIH subunit TFB4</fullName>
        <shortName evidence="3">TFIIH subunit TFB4</shortName>
    </recommendedName>
    <alternativeName>
        <fullName evidence="2 3">RNA polymerase II transcription factor B subunit 4</fullName>
    </alternativeName>
</protein>
<feature type="compositionally biased region" description="Polar residues" evidence="4">
    <location>
        <begin position="1348"/>
        <end position="1364"/>
    </location>
</feature>
<evidence type="ECO:0000256" key="2">
    <source>
        <dbReference type="ARBA" id="ARBA00033341"/>
    </source>
</evidence>
<keyword evidence="3" id="KW-0539">Nucleus</keyword>
<feature type="region of interest" description="Disordered" evidence="4">
    <location>
        <begin position="1213"/>
        <end position="1232"/>
    </location>
</feature>
<dbReference type="InterPro" id="IPR057413">
    <property type="entry name" value="Beta-barrel_INTS6"/>
</dbReference>
<keyword evidence="3" id="KW-0804">Transcription</keyword>
<comment type="subunit">
    <text evidence="3">Component of the 7-subunit TFIIH core complex composed of XPB/SSL2, XPD/RAD3, SSL1, TFB1, TFB2, TFB4 and TFB5, which is active in NER. The core complex associates with the 3-subunit CTD-kinase module TFIIK composed of CCL1, KIN28 and TFB3 to form the 10-subunit holoenzyme (holo-TFIIH) active in transcription.</text>
</comment>
<sequence length="1567" mass="170501">MSEPLEIDPSLLAVVLDVNARSWSRSPLALENALQQAVIFLNAYMALKPENKLVVLASNKQECKYLYPMDRASTASVPNIQVYEQFRVVDTSVLAGVQSMLAGAETTVADVNLGIEESHSLISRALSMALCHIQRVSEASKPIKIWSRVLILSASDDSPREYISLMNGIFAAQKMNVLIDICKIFGRDSVFLQQAADITGGNYLKVDTANNESLLQTLMFTCLADHYTREILYSPSNELIDFRTACFCHRRVVDIGYVCSVCLSIFCKMAPVCSTCNTKFSFRIVRQNSGGQRKSKMIFAFLIDTSVSMEQELSTALPTASGRKGDELSNHHQQPNDSLFGGEKDGLNRRWQRKCTGSGTSNTKTHKNTRLECAKSIVEQIITNRQFFETDRYMLITYGGAGGACIKANLKDSRATLLAELRKLEAKDRFSGGTSLTALFNQLSLMRSAYDLDTYGYGRYPALNEPVHIVWLTDGASMVTPNGVQNKLNLPVNNTPWVEAYVEPFRWDQRLILLFLHDQGDSALCGNKRHSSENTLLPMCSVMGGTAHHIGSMQQAQRFVESFAVARAVPNSNRPQGSAMANVGVLVNFERIDDNPANPGNLDLRVLLHVAPSTITNAPLPPPNDSNIATNGLSRAPGNVNYGNSAGVSALISGHLGYFPIPEAFWPETINPPRNAGGPSGPNQQQQQQQPSGTSNTWQITRRSAHPTLGYSQSSVEWAVPHPFPFDKYLIDASSNVAQKLLAAAQAAQTAHEAQGGKGQAKPVCWPVFVNGSYTTSKNCGFPFGLLRPNSARTAVNLFVLPYNFSALWKILGKLDVHVAGQNPNRNAIAMSPNWRREFEEYLQHTPGYYAIPLKRAFNLYGVPHGVFPKSFGQNPGMRNIAQYSTRIHSIARKEWDRVHPISASESSSSSGIANAALNLQHALLSFDPASDASHLVSNAFDVDRAHCLATLGAMRRVFVRECMATQNAYFRANSVVPPLVFAATVSLEQNDDKERAMDIDGGKNLPYLSQQGAVTSPYLPPVASMEYSLYGFPQALKKSPASPQLAQFGDSRSPFGALGRQRNHDPDLQQLGPGMQLSPLGGLVDVASEDDRDSRHSVPIRDMGEYGAAMHRMKTYEARDPLLDERTALQQRRNMFGNPYRRPLREPRGPTNNVLARNPELSAKLGLSRSNTSRTTGGTASPAATALSSSAGSAGCSNSNVSNVSGGAGSAIGTPRADADDEAGGAAGLEMESEAEVNEFAIDKMFEDMPIDVEDSGRNAGGSGGSKFSWMQRRNVPRRRSINAPWRKNDDSWNVNPWALLTPVDENTDSTNGQGVGGGNVVADPGALTYTSDALIINKHTSQVIKSASTSANSSPAQSTGQGTMPLMPPQFEQQEHEHENENENEQEENKASIQLESNNSSGAGASSQDKPRFDTTKEEDLLGRIYSSASDTSADVQEDNTSHQPPQPVPVNLPPDKSSDKPSPVVAADNTEAVTPLVVEAKTPSSYLTKVSVSGEKAWFMKRIKADPAHYDEEAILLHLAELQENPALGHAHFKIIVAAAITAAKAMRKKQLVSRLEESAATIS</sequence>
<evidence type="ECO:0000313" key="8">
    <source>
        <dbReference type="Proteomes" id="UP001151295"/>
    </source>
</evidence>